<name>A0AAV4TED8_9ARAC</name>
<proteinExistence type="predicted"/>
<dbReference type="Proteomes" id="UP001054837">
    <property type="component" value="Unassembled WGS sequence"/>
</dbReference>
<comment type="caution">
    <text evidence="1">The sequence shown here is derived from an EMBL/GenBank/DDBJ whole genome shotgun (WGS) entry which is preliminary data.</text>
</comment>
<gene>
    <name evidence="1" type="ORF">CDAR_270791</name>
</gene>
<dbReference type="AlphaFoldDB" id="A0AAV4TED8"/>
<reference evidence="1 2" key="1">
    <citation type="submission" date="2021-06" db="EMBL/GenBank/DDBJ databases">
        <title>Caerostris darwini draft genome.</title>
        <authorList>
            <person name="Kono N."/>
            <person name="Arakawa K."/>
        </authorList>
    </citation>
    <scope>NUCLEOTIDE SEQUENCE [LARGE SCALE GENOMIC DNA]</scope>
</reference>
<dbReference type="EMBL" id="BPLQ01009371">
    <property type="protein sequence ID" value="GIY43576.1"/>
    <property type="molecule type" value="Genomic_DNA"/>
</dbReference>
<sequence>MKLCSNKYCDFEKEVKDLEDSQRPVSCTRAQESSAVVVDECREDPRLWELAPPQTLTAASPFIGIGEPRESIQDP</sequence>
<organism evidence="1 2">
    <name type="scientific">Caerostris darwini</name>
    <dbReference type="NCBI Taxonomy" id="1538125"/>
    <lineage>
        <taxon>Eukaryota</taxon>
        <taxon>Metazoa</taxon>
        <taxon>Ecdysozoa</taxon>
        <taxon>Arthropoda</taxon>
        <taxon>Chelicerata</taxon>
        <taxon>Arachnida</taxon>
        <taxon>Araneae</taxon>
        <taxon>Araneomorphae</taxon>
        <taxon>Entelegynae</taxon>
        <taxon>Araneoidea</taxon>
        <taxon>Araneidae</taxon>
        <taxon>Caerostris</taxon>
    </lineage>
</organism>
<evidence type="ECO:0000313" key="1">
    <source>
        <dbReference type="EMBL" id="GIY43576.1"/>
    </source>
</evidence>
<keyword evidence="2" id="KW-1185">Reference proteome</keyword>
<accession>A0AAV4TED8</accession>
<evidence type="ECO:0000313" key="2">
    <source>
        <dbReference type="Proteomes" id="UP001054837"/>
    </source>
</evidence>
<protein>
    <submittedName>
        <fullName evidence="1">Uncharacterized protein</fullName>
    </submittedName>
</protein>